<evidence type="ECO:0000313" key="1">
    <source>
        <dbReference type="EMBL" id="VDN65015.1"/>
    </source>
</evidence>
<dbReference type="AlphaFoldDB" id="A0A653B935"/>
<proteinExistence type="predicted"/>
<accession>A0A653B935</accession>
<reference evidence="1" key="1">
    <citation type="submission" date="2018-11" db="EMBL/GenBank/DDBJ databases">
        <authorList>
            <consortium name="Genoscope - CEA"/>
            <person name="William W."/>
        </authorList>
    </citation>
    <scope>NUCLEOTIDE SEQUENCE [LARGE SCALE GENOMIC DNA]</scope>
    <source>
        <strain evidence="1">T9AD</strain>
    </source>
</reference>
<dbReference type="EMBL" id="LR130779">
    <property type="protein sequence ID" value="VDN65015.1"/>
    <property type="molecule type" value="Genomic_DNA"/>
</dbReference>
<protein>
    <submittedName>
        <fullName evidence="1">Uncharacterized protein</fullName>
    </submittedName>
</protein>
<sequence>MLRSGFLCAGPVSGGDEACRVGEGGLAALHFGDGLANDLLGQAGALAALAGDAERAADFTIAAAAFINRIADLCIGDTFTEADVHGARLALVVLFDESDTNVNENACQRSIANARAS</sequence>
<name>A0A653B935_ECTOL</name>
<organism evidence="1">
    <name type="scientific">Ectopseudomonas oleovorans</name>
    <name type="common">Pseudomonas oleovorans</name>
    <dbReference type="NCBI Taxonomy" id="301"/>
    <lineage>
        <taxon>Bacteria</taxon>
        <taxon>Pseudomonadati</taxon>
        <taxon>Pseudomonadota</taxon>
        <taxon>Gammaproteobacteria</taxon>
        <taxon>Pseudomonadales</taxon>
        <taxon>Pseudomonadaceae</taxon>
        <taxon>Ectopseudomonas</taxon>
    </lineage>
</organism>
<gene>
    <name evidence="1" type="ORF">POT9AD_4040</name>
</gene>